<dbReference type="PANTHER" id="PTHR41335:SF1">
    <property type="entry name" value="MEMBRANE PROTEIN"/>
    <property type="match status" value="1"/>
</dbReference>
<reference evidence="9" key="1">
    <citation type="submission" date="2016-10" db="EMBL/GenBank/DDBJ databases">
        <authorList>
            <person name="Varghese N."/>
            <person name="Submissions S."/>
        </authorList>
    </citation>
    <scope>NUCLEOTIDE SEQUENCE [LARGE SCALE GENOMIC DNA]</scope>
    <source>
        <strain evidence="9">DSM 19181</strain>
    </source>
</reference>
<gene>
    <name evidence="8" type="ORF">SAMN04488098_11001</name>
</gene>
<dbReference type="AlphaFoldDB" id="A0A1G9G842"/>
<organism evidence="8 9">
    <name type="scientific">Alkalibacterium thalassium</name>
    <dbReference type="NCBI Taxonomy" id="426701"/>
    <lineage>
        <taxon>Bacteria</taxon>
        <taxon>Bacillati</taxon>
        <taxon>Bacillota</taxon>
        <taxon>Bacilli</taxon>
        <taxon>Lactobacillales</taxon>
        <taxon>Carnobacteriaceae</taxon>
        <taxon>Alkalibacterium</taxon>
    </lineage>
</organism>
<name>A0A1G9G842_9LACT</name>
<keyword evidence="3 6" id="KW-1133">Transmembrane helix</keyword>
<dbReference type="STRING" id="426701.SAMN04488098_11001"/>
<evidence type="ECO:0000256" key="4">
    <source>
        <dbReference type="ARBA" id="ARBA00023136"/>
    </source>
</evidence>
<feature type="region of interest" description="Disordered" evidence="5">
    <location>
        <begin position="67"/>
        <end position="101"/>
    </location>
</feature>
<keyword evidence="4 6" id="KW-0472">Membrane</keyword>
<evidence type="ECO:0000259" key="7">
    <source>
        <dbReference type="Pfam" id="PF06305"/>
    </source>
</evidence>
<feature type="compositionally biased region" description="Basic and acidic residues" evidence="5">
    <location>
        <begin position="67"/>
        <end position="77"/>
    </location>
</feature>
<keyword evidence="2 6" id="KW-0812">Transmembrane</keyword>
<evidence type="ECO:0000256" key="2">
    <source>
        <dbReference type="ARBA" id="ARBA00022692"/>
    </source>
</evidence>
<sequence>MKRQWSMVGAIVLFLAIAFLSVLNVDPVPINFGFATVEWPLIIVIFGSVLLGALIATLLSTVKVYRDQRKDKTRDSQTRPGRKTRSGRRTSDSTVDESDEL</sequence>
<proteinExistence type="predicted"/>
<accession>A0A1G9G842</accession>
<dbReference type="RefSeq" id="WP_176759712.1">
    <property type="nucleotide sequence ID" value="NZ_FNFK01000100.1"/>
</dbReference>
<evidence type="ECO:0000313" key="9">
    <source>
        <dbReference type="Proteomes" id="UP000199433"/>
    </source>
</evidence>
<evidence type="ECO:0000256" key="1">
    <source>
        <dbReference type="ARBA" id="ARBA00022475"/>
    </source>
</evidence>
<dbReference type="GO" id="GO:0005886">
    <property type="term" value="C:plasma membrane"/>
    <property type="evidence" value="ECO:0007669"/>
    <property type="project" value="InterPro"/>
</dbReference>
<dbReference type="PANTHER" id="PTHR41335">
    <property type="entry name" value="MEMBRANE PROTEIN-RELATED"/>
    <property type="match status" value="1"/>
</dbReference>
<evidence type="ECO:0000256" key="6">
    <source>
        <dbReference type="SAM" id="Phobius"/>
    </source>
</evidence>
<feature type="transmembrane region" description="Helical" evidence="6">
    <location>
        <begin position="41"/>
        <end position="62"/>
    </location>
</feature>
<dbReference type="EMBL" id="FNFK01000100">
    <property type="protein sequence ID" value="SDK96757.1"/>
    <property type="molecule type" value="Genomic_DNA"/>
</dbReference>
<dbReference type="Proteomes" id="UP000199433">
    <property type="component" value="Unassembled WGS sequence"/>
</dbReference>
<evidence type="ECO:0000313" key="8">
    <source>
        <dbReference type="EMBL" id="SDK96757.1"/>
    </source>
</evidence>
<dbReference type="InterPro" id="IPR010445">
    <property type="entry name" value="LapA_dom"/>
</dbReference>
<evidence type="ECO:0000256" key="3">
    <source>
        <dbReference type="ARBA" id="ARBA00022989"/>
    </source>
</evidence>
<protein>
    <submittedName>
        <fullName evidence="8">Uncharacterized integral membrane protein</fullName>
    </submittedName>
</protein>
<feature type="domain" description="Lipopolysaccharide assembly protein A" evidence="7">
    <location>
        <begin position="24"/>
        <end position="75"/>
    </location>
</feature>
<dbReference type="Pfam" id="PF06305">
    <property type="entry name" value="LapA_dom"/>
    <property type="match status" value="1"/>
</dbReference>
<evidence type="ECO:0000256" key="5">
    <source>
        <dbReference type="SAM" id="MobiDB-lite"/>
    </source>
</evidence>
<keyword evidence="1" id="KW-1003">Cell membrane</keyword>
<keyword evidence="9" id="KW-1185">Reference proteome</keyword>